<protein>
    <submittedName>
        <fullName evidence="2">Uncharacterized protein</fullName>
    </submittedName>
</protein>
<name>A0A6C2U9V7_PONDE</name>
<sequence length="1570" mass="166413">MRKMILTLTCCLMAVCGFAQQAVTSLTLINADTDLPMAGYDPLVDGTSIDLASLPTRNLNIRANTDPDPVGSVVLNLSGAETHTQTETVQPYALKGDTSGDYDAWTPSVGSYSLTATPYTGSGASGTAGIALTIHFSVTDSGGTTPVAEGVYLEEGGLVIMEMENTESPLDLWEEKTALSGYSGTGYLKFDGNTYESGPATSPLEYQFKINQGGLYYLHLHCAKETHDGRTDVANDCYVRVEGDYDAGPAPWDSHGDNASLSLLQSDTKYFGGAADAWKWENGKDSSGGNGNLDPGGDSNKRVAVYDFKAGETYTLVVSGRSRYFRINRIMFRHELVDEATAESLSQPESERSDASADYTYDALTDFPSITGGEVDYYEDATYDALAIDASVVADREKFARASRTFGGDSGTYQVRITTLTEEDGESTYRLLVNGSVVATYQNPYIGEGSVLNMEPNPYVWNDIALENGDTIAIESDTHTNGEIAEGTGTAWSRGRWRTIELFSGTLRTQFNKASDILIAQFDSKPDADDIMAQAALGCMLAHEDLAGVDYFCVAGAIGEQSGTFIDSTSLFELAFGTENVNWTDASADWSASVTRVKDKVQPILEAGGKAWVQEAGQSDFTADWVAALLSAGVSEALVQENVIVVQHSSWNEDQTTDADLAYVQAQTTYRQIDDGNVDFGDYSTKADRGPDTPKYVSEATSWLSSATSASNPNPLAQSLWAEADAIIDAAGFSATYSVIPDGGVDFSDCTENWWIFDVDGADSVSGFWSRYVTSATYFPPAGRLAIVADGNSADPDDIGATAVMFGILNGAGLEDRLVHLSHSCDLVPGSGEGLLISEADELRRQAKLDALCGEGISYFGPFGNLSDYYNCRSNQTEAVANLTAAIDASSAADPLWIIEAGEPDVIGYALQAADPAKIPYVHVVSHHPANDDSGDYFTWQQILDFGVTEHQIGDQNVGLKVYIDTGLWNWAYEHENPGIAWIWDQLKYAEQDGVVSFQDDRFDCSDAGMVYWWMTGADAGGNANSTPTDIKEMILYGGVVPEVTTVTMDELGSAQTWTTASIWDNDLAPSAQYAYVVPDTGNLKSPDGTVSFAGGSLTVEAGGKVQFRGMEENGAATTINNLILSGGTSAKPVNLAAGTGANTVNVLRGSILNQGYTVLSGYWSSTGPRSIRLSASIDGFGTIYSTASNDSTTHSATIDNPANTFSGVWKSHRGTLVFENAGAVGSADIEVLGSGKLRILGNWLTGATLTVADSATASVDLGIYAWTVSGLEFGGVAVAAGTHTAAELNALGANVVFTGSGTLTVAEISMISGALYGETADASIKEDGTVINGTTSSLVGTGGSDPWVDRATVFVFQLPDLGNAEDPFVNAAFSFDYFDKDGTLRNTDLYGLGARGDSSVLGTDYYGQTNALDATDATLIQASVLTDSTAFGTITADGITLTDYLNAQYAGGVGAGHYVFLRLNSAAGKNSIRRAHVTMSEGGVEGPPDTRPQLNYQARLVGGGVVDPPLLEHGISGGDISFSWVGSGFKVQVRTSLTEGGWSDVPGGDTPPFDLNPTNGAGFYRLIEQ</sequence>
<feature type="chain" id="PRO_5025605582" evidence="1">
    <location>
        <begin position="22"/>
        <end position="1570"/>
    </location>
</feature>
<gene>
    <name evidence="2" type="ORF">PDESU_05260</name>
</gene>
<dbReference type="Proteomes" id="UP000366872">
    <property type="component" value="Unassembled WGS sequence"/>
</dbReference>
<accession>A0A6C2U9V7</accession>
<dbReference type="RefSeq" id="WP_187357969.1">
    <property type="nucleotide sequence ID" value="NZ_CAAHFG010000004.1"/>
</dbReference>
<keyword evidence="1" id="KW-0732">Signal</keyword>
<evidence type="ECO:0000313" key="2">
    <source>
        <dbReference type="EMBL" id="VGO16669.1"/>
    </source>
</evidence>
<evidence type="ECO:0000313" key="3">
    <source>
        <dbReference type="Proteomes" id="UP000366872"/>
    </source>
</evidence>
<organism evidence="2 3">
    <name type="scientific">Pontiella desulfatans</name>
    <dbReference type="NCBI Taxonomy" id="2750659"/>
    <lineage>
        <taxon>Bacteria</taxon>
        <taxon>Pseudomonadati</taxon>
        <taxon>Kiritimatiellota</taxon>
        <taxon>Kiritimatiellia</taxon>
        <taxon>Kiritimatiellales</taxon>
        <taxon>Pontiellaceae</taxon>
        <taxon>Pontiella</taxon>
    </lineage>
</organism>
<keyword evidence="3" id="KW-1185">Reference proteome</keyword>
<dbReference type="EMBL" id="CAAHFG010000004">
    <property type="protein sequence ID" value="VGO16669.1"/>
    <property type="molecule type" value="Genomic_DNA"/>
</dbReference>
<evidence type="ECO:0000256" key="1">
    <source>
        <dbReference type="SAM" id="SignalP"/>
    </source>
</evidence>
<feature type="signal peptide" evidence="1">
    <location>
        <begin position="1"/>
        <end position="21"/>
    </location>
</feature>
<reference evidence="2 3" key="1">
    <citation type="submission" date="2019-04" db="EMBL/GenBank/DDBJ databases">
        <authorList>
            <person name="Van Vliet M D."/>
        </authorList>
    </citation>
    <scope>NUCLEOTIDE SEQUENCE [LARGE SCALE GENOMIC DNA]</scope>
    <source>
        <strain evidence="2 3">F1</strain>
    </source>
</reference>
<proteinExistence type="predicted"/>